<dbReference type="GeneID" id="17041970"/>
<reference evidence="2 3" key="1">
    <citation type="journal article" date="2012" name="Genome Biol.">
        <title>The genome of the polar eukaryotic microalga coccomyxa subellipsoidea reveals traits of cold adaptation.</title>
        <authorList>
            <person name="Blanc G."/>
            <person name="Agarkova I."/>
            <person name="Grimwood J."/>
            <person name="Kuo A."/>
            <person name="Brueggeman A."/>
            <person name="Dunigan D."/>
            <person name="Gurnon J."/>
            <person name="Ladunga I."/>
            <person name="Lindquist E."/>
            <person name="Lucas S."/>
            <person name="Pangilinan J."/>
            <person name="Proschold T."/>
            <person name="Salamov A."/>
            <person name="Schmutz J."/>
            <person name="Weeks D."/>
            <person name="Yamada T."/>
            <person name="Claverie J.M."/>
            <person name="Grigoriev I."/>
            <person name="Van Etten J."/>
            <person name="Lomsadze A."/>
            <person name="Borodovsky M."/>
        </authorList>
    </citation>
    <scope>NUCLEOTIDE SEQUENCE [LARGE SCALE GENOMIC DNA]</scope>
    <source>
        <strain evidence="2 3">C-169</strain>
    </source>
</reference>
<feature type="transmembrane region" description="Helical" evidence="1">
    <location>
        <begin position="299"/>
        <end position="323"/>
    </location>
</feature>
<dbReference type="EMBL" id="AGSI01000006">
    <property type="protein sequence ID" value="EIE23972.1"/>
    <property type="molecule type" value="Genomic_DNA"/>
</dbReference>
<feature type="transmembrane region" description="Helical" evidence="1">
    <location>
        <begin position="234"/>
        <end position="253"/>
    </location>
</feature>
<dbReference type="AlphaFoldDB" id="I0Z003"/>
<sequence>MLGSVQLPNQFSRSPERKYSSNKVASSLKRVVEVRDEEVDTLLKGFAALFCILGSYFLLLPIRDEAGVSLGTKPCINCTGSWHSLCWAFTWHTRQRQYTLCLTVMDYQRVVRAAFFLWVSVVNLVGLSTMWARMADVFGRQLVGSLLATAWASALRTSGSRGQIVAPMLLSAAALEIAGRIASRLRRLSPVLPSPGKSRSPLGQTRQGQALRAQVWHSFVRLWEGFRCIAASRYLTHLSAYIVFTTVIASLMYFEKSMVVASAAGDAASRMALFGSINSASAFVIALLQLAATGRLLKLLGLATALTVSPAFAAALMLAIAVWPTPLVVASGEVVGYALARPAREVLFTVVPREEMYKAKICIDTLVVRGGDMLAAGLFHFLDGYYHLGPSGCAAAAFPICLGCCVLAFTLGRKQEALARPQAV</sequence>
<dbReference type="PANTHER" id="PTHR43596">
    <property type="entry name" value="ADP,ATP CARRIER PROTEIN"/>
    <property type="match status" value="1"/>
</dbReference>
<dbReference type="Proteomes" id="UP000007264">
    <property type="component" value="Unassembled WGS sequence"/>
</dbReference>
<dbReference type="KEGG" id="csl:COCSUDRAFT_47078"/>
<evidence type="ECO:0000256" key="1">
    <source>
        <dbReference type="SAM" id="Phobius"/>
    </source>
</evidence>
<dbReference type="RefSeq" id="XP_005648516.1">
    <property type="nucleotide sequence ID" value="XM_005648459.1"/>
</dbReference>
<keyword evidence="1" id="KW-0472">Membrane</keyword>
<dbReference type="OrthoDB" id="543971at2759"/>
<gene>
    <name evidence="2" type="ORF">COCSUDRAFT_47078</name>
</gene>
<keyword evidence="1" id="KW-0812">Transmembrane</keyword>
<evidence type="ECO:0008006" key="4">
    <source>
        <dbReference type="Google" id="ProtNLM"/>
    </source>
</evidence>
<feature type="transmembrane region" description="Helical" evidence="1">
    <location>
        <begin position="388"/>
        <end position="411"/>
    </location>
</feature>
<feature type="transmembrane region" description="Helical" evidence="1">
    <location>
        <begin position="113"/>
        <end position="132"/>
    </location>
</feature>
<keyword evidence="1" id="KW-1133">Transmembrane helix</keyword>
<name>I0Z003_COCSC</name>
<accession>I0Z003</accession>
<feature type="transmembrane region" description="Helical" evidence="1">
    <location>
        <begin position="273"/>
        <end position="292"/>
    </location>
</feature>
<organism evidence="2 3">
    <name type="scientific">Coccomyxa subellipsoidea (strain C-169)</name>
    <name type="common">Green microalga</name>
    <dbReference type="NCBI Taxonomy" id="574566"/>
    <lineage>
        <taxon>Eukaryota</taxon>
        <taxon>Viridiplantae</taxon>
        <taxon>Chlorophyta</taxon>
        <taxon>core chlorophytes</taxon>
        <taxon>Trebouxiophyceae</taxon>
        <taxon>Trebouxiophyceae incertae sedis</taxon>
        <taxon>Coccomyxaceae</taxon>
        <taxon>Coccomyxa</taxon>
        <taxon>Coccomyxa subellipsoidea</taxon>
    </lineage>
</organism>
<keyword evidence="3" id="KW-1185">Reference proteome</keyword>
<protein>
    <recommendedName>
        <fullName evidence="4">ADP,ATP carrier protein</fullName>
    </recommendedName>
</protein>
<comment type="caution">
    <text evidence="2">The sequence shown here is derived from an EMBL/GenBank/DDBJ whole genome shotgun (WGS) entry which is preliminary data.</text>
</comment>
<dbReference type="STRING" id="574566.I0Z003"/>
<feature type="transmembrane region" description="Helical" evidence="1">
    <location>
        <begin position="42"/>
        <end position="60"/>
    </location>
</feature>
<dbReference type="eggNOG" id="ENOG502QPVU">
    <property type="taxonomic scope" value="Eukaryota"/>
</dbReference>
<evidence type="ECO:0000313" key="2">
    <source>
        <dbReference type="EMBL" id="EIE23972.1"/>
    </source>
</evidence>
<evidence type="ECO:0000313" key="3">
    <source>
        <dbReference type="Proteomes" id="UP000007264"/>
    </source>
</evidence>
<proteinExistence type="predicted"/>
<dbReference type="PANTHER" id="PTHR43596:SF1">
    <property type="entry name" value="ADP,ATP CARRIER PROTEIN"/>
    <property type="match status" value="1"/>
</dbReference>